<accession>A0A5C4LP90</accession>
<dbReference type="EMBL" id="VDFW01000055">
    <property type="protein sequence ID" value="TNC19065.1"/>
    <property type="molecule type" value="Genomic_DNA"/>
</dbReference>
<dbReference type="RefSeq" id="WP_139100715.1">
    <property type="nucleotide sequence ID" value="NZ_VDFW01000055.1"/>
</dbReference>
<sequence>MQITMSVLVLGWLMWTMVPPHSRQRAAMRAARVAHRTFGWLAEHTGRAIMTEELRTGRADYGVPYLFSVLRDRAGDAYVKWRATS</sequence>
<name>A0A5C4LP90_9PSEU</name>
<dbReference type="OrthoDB" id="3333504at2"/>
<keyword evidence="2" id="KW-1185">Reference proteome</keyword>
<proteinExistence type="predicted"/>
<organism evidence="1 2">
    <name type="scientific">Amycolatopsis alkalitolerans</name>
    <dbReference type="NCBI Taxonomy" id="2547244"/>
    <lineage>
        <taxon>Bacteria</taxon>
        <taxon>Bacillati</taxon>
        <taxon>Actinomycetota</taxon>
        <taxon>Actinomycetes</taxon>
        <taxon>Pseudonocardiales</taxon>
        <taxon>Pseudonocardiaceae</taxon>
        <taxon>Amycolatopsis</taxon>
    </lineage>
</organism>
<reference evidence="1 2" key="1">
    <citation type="submission" date="2019-06" db="EMBL/GenBank/DDBJ databases">
        <title>Amycolatopsis alkalitolerans sp. nov., isolated from Gastrodia elata Blume.</title>
        <authorList>
            <person name="Narsing Rao M.P."/>
            <person name="Li W.J."/>
        </authorList>
    </citation>
    <scope>NUCLEOTIDE SEQUENCE [LARGE SCALE GENOMIC DNA]</scope>
    <source>
        <strain evidence="1 2">SYSUP0005</strain>
    </source>
</reference>
<protein>
    <submittedName>
        <fullName evidence="1">Uncharacterized protein</fullName>
    </submittedName>
</protein>
<gene>
    <name evidence="1" type="ORF">FG385_32890</name>
</gene>
<evidence type="ECO:0000313" key="1">
    <source>
        <dbReference type="EMBL" id="TNC19065.1"/>
    </source>
</evidence>
<comment type="caution">
    <text evidence="1">The sequence shown here is derived from an EMBL/GenBank/DDBJ whole genome shotgun (WGS) entry which is preliminary data.</text>
</comment>
<evidence type="ECO:0000313" key="2">
    <source>
        <dbReference type="Proteomes" id="UP000305546"/>
    </source>
</evidence>
<dbReference type="AlphaFoldDB" id="A0A5C4LP90"/>
<dbReference type="Proteomes" id="UP000305546">
    <property type="component" value="Unassembled WGS sequence"/>
</dbReference>